<reference evidence="1 2" key="1">
    <citation type="submission" date="2015-01" db="EMBL/GenBank/DDBJ databases">
        <title>The Genome Sequence of Rhinocladiella mackenzie CBS 650.93.</title>
        <authorList>
            <consortium name="The Broad Institute Genomics Platform"/>
            <person name="Cuomo C."/>
            <person name="de Hoog S."/>
            <person name="Gorbushina A."/>
            <person name="Stielow B."/>
            <person name="Teixiera M."/>
            <person name="Abouelleil A."/>
            <person name="Chapman S.B."/>
            <person name="Priest M."/>
            <person name="Young S.K."/>
            <person name="Wortman J."/>
            <person name="Nusbaum C."/>
            <person name="Birren B."/>
        </authorList>
    </citation>
    <scope>NUCLEOTIDE SEQUENCE [LARGE SCALE GENOMIC DNA]</scope>
    <source>
        <strain evidence="1 2">CBS 650.93</strain>
    </source>
</reference>
<sequence length="139" mass="15621">MLVDNNTLLSKIPNSLPPDTPVIMLNLLQWNEKATYTQDYALPPCSGREAYMHRYIPAFSAIASKVGGFTVLYMGVPVSMLVGPEEDNNKWDIAALVKYPNIETFRRIVGSEEYATAALQHRDAALKDWRLFVTTESEP</sequence>
<gene>
    <name evidence="1" type="ORF">Z518_08451</name>
</gene>
<keyword evidence="2" id="KW-1185">Reference proteome</keyword>
<dbReference type="VEuPathDB" id="FungiDB:Z518_08451"/>
<organism evidence="1 2">
    <name type="scientific">Rhinocladiella mackenziei CBS 650.93</name>
    <dbReference type="NCBI Taxonomy" id="1442369"/>
    <lineage>
        <taxon>Eukaryota</taxon>
        <taxon>Fungi</taxon>
        <taxon>Dikarya</taxon>
        <taxon>Ascomycota</taxon>
        <taxon>Pezizomycotina</taxon>
        <taxon>Eurotiomycetes</taxon>
        <taxon>Chaetothyriomycetidae</taxon>
        <taxon>Chaetothyriales</taxon>
        <taxon>Herpotrichiellaceae</taxon>
        <taxon>Rhinocladiella</taxon>
    </lineage>
</organism>
<dbReference type="OrthoDB" id="4113071at2759"/>
<name>A0A0D2J0Y5_9EURO</name>
<evidence type="ECO:0008006" key="3">
    <source>
        <dbReference type="Google" id="ProtNLM"/>
    </source>
</evidence>
<dbReference type="PANTHER" id="PTHR40257:SF1">
    <property type="entry name" value="DUF1330 DOMAIN-CONTAINING PROTEIN"/>
    <property type="match status" value="1"/>
</dbReference>
<dbReference type="Proteomes" id="UP000053617">
    <property type="component" value="Unassembled WGS sequence"/>
</dbReference>
<dbReference type="Gene3D" id="3.30.70.100">
    <property type="match status" value="1"/>
</dbReference>
<dbReference type="HOGENOM" id="CLU_131535_2_0_1"/>
<dbReference type="SUPFAM" id="SSF54909">
    <property type="entry name" value="Dimeric alpha+beta barrel"/>
    <property type="match status" value="1"/>
</dbReference>
<dbReference type="PANTHER" id="PTHR40257">
    <property type="match status" value="1"/>
</dbReference>
<protein>
    <recommendedName>
        <fullName evidence="3">DUF1330 domain-containing protein</fullName>
    </recommendedName>
</protein>
<dbReference type="EMBL" id="KN847480">
    <property type="protein sequence ID" value="KIX02510.1"/>
    <property type="molecule type" value="Genomic_DNA"/>
</dbReference>
<dbReference type="GeneID" id="25296522"/>
<dbReference type="InterPro" id="IPR011008">
    <property type="entry name" value="Dimeric_a/b-barrel"/>
</dbReference>
<dbReference type="AlphaFoldDB" id="A0A0D2J0Y5"/>
<accession>A0A0D2J0Y5</accession>
<evidence type="ECO:0000313" key="1">
    <source>
        <dbReference type="EMBL" id="KIX02510.1"/>
    </source>
</evidence>
<dbReference type="RefSeq" id="XP_013269646.1">
    <property type="nucleotide sequence ID" value="XM_013414192.1"/>
</dbReference>
<proteinExistence type="predicted"/>
<evidence type="ECO:0000313" key="2">
    <source>
        <dbReference type="Proteomes" id="UP000053617"/>
    </source>
</evidence>